<accession>K9X595</accession>
<protein>
    <submittedName>
        <fullName evidence="1">Uncharacterized protein</fullName>
    </submittedName>
</protein>
<gene>
    <name evidence="1" type="ORF">Cylst_5200</name>
</gene>
<evidence type="ECO:0000313" key="1">
    <source>
        <dbReference type="EMBL" id="AFZ27236.1"/>
    </source>
</evidence>
<reference evidence="1 2" key="1">
    <citation type="submission" date="2012-06" db="EMBL/GenBank/DDBJ databases">
        <title>Finished chromosome of genome of Cylindrospermum stagnale PCC 7417.</title>
        <authorList>
            <consortium name="US DOE Joint Genome Institute"/>
            <person name="Gugger M."/>
            <person name="Coursin T."/>
            <person name="Rippka R."/>
            <person name="Tandeau De Marsac N."/>
            <person name="Huntemann M."/>
            <person name="Wei C.-L."/>
            <person name="Han J."/>
            <person name="Detter J.C."/>
            <person name="Han C."/>
            <person name="Tapia R."/>
            <person name="Chen A."/>
            <person name="Kyrpides N."/>
            <person name="Mavromatis K."/>
            <person name="Markowitz V."/>
            <person name="Szeto E."/>
            <person name="Ivanova N."/>
            <person name="Pagani I."/>
            <person name="Pati A."/>
            <person name="Goodwin L."/>
            <person name="Nordberg H.P."/>
            <person name="Cantor M.N."/>
            <person name="Hua S.X."/>
            <person name="Woyke T."/>
            <person name="Kerfeld C.A."/>
        </authorList>
    </citation>
    <scope>NUCLEOTIDE SEQUENCE [LARGE SCALE GENOMIC DNA]</scope>
    <source>
        <strain evidence="1 2">PCC 7417</strain>
    </source>
</reference>
<name>K9X595_9NOST</name>
<evidence type="ECO:0000313" key="2">
    <source>
        <dbReference type="Proteomes" id="UP000010475"/>
    </source>
</evidence>
<sequence>MNIHTQNLKLSPQLIKAAKEWIADCTWRDITEDDIELLSDEEIERGIQRHYSGGIEAFKQACSE</sequence>
<keyword evidence="2" id="KW-1185">Reference proteome</keyword>
<dbReference type="EMBL" id="CP003642">
    <property type="protein sequence ID" value="AFZ27236.1"/>
    <property type="molecule type" value="Genomic_DNA"/>
</dbReference>
<dbReference type="AlphaFoldDB" id="K9X595"/>
<dbReference type="HOGENOM" id="CLU_207621_0_0_3"/>
<dbReference type="Proteomes" id="UP000010475">
    <property type="component" value="Chromosome"/>
</dbReference>
<dbReference type="RefSeq" id="WP_015210471.1">
    <property type="nucleotide sequence ID" value="NC_019757.1"/>
</dbReference>
<dbReference type="KEGG" id="csg:Cylst_5200"/>
<organism evidence="1 2">
    <name type="scientific">Cylindrospermum stagnale PCC 7417</name>
    <dbReference type="NCBI Taxonomy" id="56107"/>
    <lineage>
        <taxon>Bacteria</taxon>
        <taxon>Bacillati</taxon>
        <taxon>Cyanobacteriota</taxon>
        <taxon>Cyanophyceae</taxon>
        <taxon>Nostocales</taxon>
        <taxon>Nostocaceae</taxon>
        <taxon>Cylindrospermum</taxon>
    </lineage>
</organism>
<proteinExistence type="predicted"/>